<comment type="subcellular location">
    <subcellularLocation>
        <location evidence="1">Endoplasmic reticulum</location>
    </subcellularLocation>
</comment>
<feature type="compositionally biased region" description="Low complexity" evidence="11">
    <location>
        <begin position="1189"/>
        <end position="1222"/>
    </location>
</feature>
<evidence type="ECO:0000256" key="5">
    <source>
        <dbReference type="ARBA" id="ARBA00022737"/>
    </source>
</evidence>
<keyword evidence="5" id="KW-0677">Repeat</keyword>
<accession>A0A4C1UUJ3</accession>
<dbReference type="GO" id="GO:0005198">
    <property type="term" value="F:structural molecule activity"/>
    <property type="evidence" value="ECO:0007669"/>
    <property type="project" value="TreeGrafter"/>
</dbReference>
<keyword evidence="6" id="KW-0256">Endoplasmic reticulum</keyword>
<dbReference type="InterPro" id="IPR040251">
    <property type="entry name" value="SEC31-like"/>
</dbReference>
<name>A0A4C1UUJ3_EUMVA</name>
<dbReference type="PANTHER" id="PTHR13923">
    <property type="entry name" value="SEC31-RELATED PROTEIN"/>
    <property type="match status" value="1"/>
</dbReference>
<proteinExistence type="inferred from homology"/>
<keyword evidence="4 9" id="KW-0853">WD repeat</keyword>
<dbReference type="GO" id="GO:0015031">
    <property type="term" value="P:protein transport"/>
    <property type="evidence" value="ECO:0007669"/>
    <property type="project" value="UniProtKB-KW"/>
</dbReference>
<evidence type="ECO:0000256" key="9">
    <source>
        <dbReference type="PROSITE-ProRule" id="PRU00221"/>
    </source>
</evidence>
<dbReference type="GO" id="GO:0030127">
    <property type="term" value="C:COPII vesicle coat"/>
    <property type="evidence" value="ECO:0007669"/>
    <property type="project" value="TreeGrafter"/>
</dbReference>
<sequence length="1373" mass="151373">MKLKELKRTVNISWSPTEYYPITLAAGSAAQQVDASFSSSAHLEIYELNFNDPGYDLEPKASLQTQNKFQKLVWSSIGVLVGGCDGGLLQFYNVERLMKGASDSLVASSSKHNGHVSALDINPYQKNLLASGASDSEIYIWDLNNTAQPMAPGNKSQPFDHVQGLSWNQQVQHILASTFATRCVVWDLRKNEPIMKLSDAQSRTRWRSLAWHPKVATQLCIASEDDQVPVIQLWDLRLAASPVVTMESHQKGVMALSWCKQDPDLLLSAGKDGKVLCWNPNNTTPGGELLSEISHEGQWIFDVSWCNRDPSIIATASFDAHVSIHSVNGGSRPAVYSTNQSNIMDSFGGMDSFNQLPVVQHQAQQPTIQNHQLLPRAPLWAKKPVGAKFAFGGKLIMFEKCPQESQKLVYVSQVVNDTELVDRANELDTIIGPNPTGDQATTERLAEYCRQRGDAATDQSERYMWFFLRANFLPNFRSEVLNLLGFKIDEIPSKFKGPSAITGDFSNLENNVDSITSGIAGLSRGESTETDAELSTDTSTDLSDAHTLIERKLSNVHSLATAKDITIPNGEDPASLICRALVCGNLEEAVELCLEAKRIADALVIASLGSQELLYKVQKYHLNSTSSDPISLLSRTLLMSKWDGLIEDSAPKSWRETLATLVTHCEGEVLEVQCELLGDKLSKENDPSLSDGATICYLCAMSSRALSGRVRRTDIGALARLTTLARLHRSRRPPTPGGQLDAVLSQYALRLASQGCLRSALNCLEVVPQSELKDRLTHALGAPRPEQRRQSAQVYNRTRTTSGHSQKRAPLVPHEVNAYSTAPNYDQNWQQQPIASQSYNAPTTSAPALAQPPRTGSAGPQTEVFEEIRKNNRQRRTGKVIFHHDNASCHTSAETTWFLKRQKIELTGHPPYSPDLAPNDFYLFPSVKNKLRVFNDFRAAKRPLMHLKCTFCKYANQNGKSAIKIGFSVCKNASIIMANILKSNKTILNDRCGITGRSKYKVDPSVQSAPLYGQYSFNQPVVSQPGPMPGYAYNNPMSDQHSAASVPNPNFNPGMNAINSLNPNVPTLNASPMPINPINPAAVNGGYYNPQQVAPPEVAPPLAKAAPPGWNDPPIMAPKSKFNQMLRQGEMSASHAGTRQWDHIIGHKRYLCEPKAETTPAQAPITHPLFGVEPPQHVPLNPVQPVQNYPGQQYSGQQFPGQQYGAQQFPGQQYPGQEQYQQQYPVQQQYPGQMPQTYPPQVPSPAPIEPVAPPQPVQKPPIPEQHIAMQTVFDALREQCTARANNPQMKRKLEDVQRRLENLYDMLREYRLTENALSSLHACAQHARGGDYEGALNACTALATGSDFAAAASFLPGMKVLIQLAHQLQVYIS</sequence>
<evidence type="ECO:0000313" key="13">
    <source>
        <dbReference type="Proteomes" id="UP000299102"/>
    </source>
</evidence>
<organism evidence="12 13">
    <name type="scientific">Eumeta variegata</name>
    <name type="common">Bagworm moth</name>
    <name type="synonym">Eumeta japonica</name>
    <dbReference type="NCBI Taxonomy" id="151549"/>
    <lineage>
        <taxon>Eukaryota</taxon>
        <taxon>Metazoa</taxon>
        <taxon>Ecdysozoa</taxon>
        <taxon>Arthropoda</taxon>
        <taxon>Hexapoda</taxon>
        <taxon>Insecta</taxon>
        <taxon>Pterygota</taxon>
        <taxon>Neoptera</taxon>
        <taxon>Endopterygota</taxon>
        <taxon>Lepidoptera</taxon>
        <taxon>Glossata</taxon>
        <taxon>Ditrysia</taxon>
        <taxon>Tineoidea</taxon>
        <taxon>Psychidae</taxon>
        <taxon>Oiketicinae</taxon>
        <taxon>Eumeta</taxon>
    </lineage>
</organism>
<dbReference type="InterPro" id="IPR015943">
    <property type="entry name" value="WD40/YVTN_repeat-like_dom_sf"/>
</dbReference>
<evidence type="ECO:0000256" key="3">
    <source>
        <dbReference type="ARBA" id="ARBA00022448"/>
    </source>
</evidence>
<dbReference type="OrthoDB" id="542917at2759"/>
<dbReference type="Gene3D" id="2.130.10.10">
    <property type="entry name" value="YVTN repeat-like/Quinoprotein amine dehydrogenase"/>
    <property type="match status" value="1"/>
</dbReference>
<dbReference type="InterPro" id="IPR036397">
    <property type="entry name" value="RNaseH_sf"/>
</dbReference>
<evidence type="ECO:0000313" key="12">
    <source>
        <dbReference type="EMBL" id="GBP30105.1"/>
    </source>
</evidence>
<protein>
    <submittedName>
        <fullName evidence="12">Protein transport protein Sec31A</fullName>
    </submittedName>
</protein>
<comment type="caution">
    <text evidence="12">The sequence shown here is derived from an EMBL/GenBank/DDBJ whole genome shotgun (WGS) entry which is preliminary data.</text>
</comment>
<dbReference type="SUPFAM" id="SSF50978">
    <property type="entry name" value="WD40 repeat-like"/>
    <property type="match status" value="1"/>
</dbReference>
<gene>
    <name evidence="12" type="primary">SEC31A</name>
    <name evidence="12" type="ORF">EVAR_94948_1</name>
</gene>
<dbReference type="PANTHER" id="PTHR13923:SF11">
    <property type="entry name" value="SECRETORY 31, ISOFORM D"/>
    <property type="match status" value="1"/>
</dbReference>
<dbReference type="Gene3D" id="1.20.940.10">
    <property type="entry name" value="Functional domain of the splicing factor Prp18"/>
    <property type="match status" value="1"/>
</dbReference>
<evidence type="ECO:0000256" key="7">
    <source>
        <dbReference type="ARBA" id="ARBA00022892"/>
    </source>
</evidence>
<dbReference type="STRING" id="151549.A0A4C1UUJ3"/>
<dbReference type="Gene3D" id="1.25.40.1030">
    <property type="match status" value="1"/>
</dbReference>
<dbReference type="EMBL" id="BGZK01000229">
    <property type="protein sequence ID" value="GBP30105.1"/>
    <property type="molecule type" value="Genomic_DNA"/>
</dbReference>
<dbReference type="InterPro" id="IPR036322">
    <property type="entry name" value="WD40_repeat_dom_sf"/>
</dbReference>
<comment type="similarity">
    <text evidence="2">Belongs to the WD repeat SEC31 family.</text>
</comment>
<feature type="region of interest" description="Disordered" evidence="11">
    <location>
        <begin position="778"/>
        <end position="810"/>
    </location>
</feature>
<feature type="repeat" description="WD" evidence="9">
    <location>
        <begin position="109"/>
        <end position="151"/>
    </location>
</feature>
<evidence type="ECO:0000256" key="1">
    <source>
        <dbReference type="ARBA" id="ARBA00004240"/>
    </source>
</evidence>
<evidence type="ECO:0000256" key="10">
    <source>
        <dbReference type="SAM" id="Coils"/>
    </source>
</evidence>
<feature type="coiled-coil region" evidence="10">
    <location>
        <begin position="1286"/>
        <end position="1313"/>
    </location>
</feature>
<feature type="region of interest" description="Disordered" evidence="11">
    <location>
        <begin position="1170"/>
        <end position="1222"/>
    </location>
</feature>
<keyword evidence="8" id="KW-0653">Protein transport</keyword>
<reference evidence="12 13" key="1">
    <citation type="journal article" date="2019" name="Commun. Biol.">
        <title>The bagworm genome reveals a unique fibroin gene that provides high tensile strength.</title>
        <authorList>
            <person name="Kono N."/>
            <person name="Nakamura H."/>
            <person name="Ohtoshi R."/>
            <person name="Tomita M."/>
            <person name="Numata K."/>
            <person name="Arakawa K."/>
        </authorList>
    </citation>
    <scope>NUCLEOTIDE SEQUENCE [LARGE SCALE GENOMIC DNA]</scope>
</reference>
<keyword evidence="10" id="KW-0175">Coiled coil</keyword>
<evidence type="ECO:0000256" key="2">
    <source>
        <dbReference type="ARBA" id="ARBA00009358"/>
    </source>
</evidence>
<dbReference type="Gene3D" id="3.30.420.10">
    <property type="entry name" value="Ribonuclease H-like superfamily/Ribonuclease H"/>
    <property type="match status" value="1"/>
</dbReference>
<evidence type="ECO:0000256" key="8">
    <source>
        <dbReference type="ARBA" id="ARBA00022927"/>
    </source>
</evidence>
<keyword evidence="7" id="KW-0931">ER-Golgi transport</keyword>
<evidence type="ECO:0000256" key="4">
    <source>
        <dbReference type="ARBA" id="ARBA00022574"/>
    </source>
</evidence>
<evidence type="ECO:0000256" key="6">
    <source>
        <dbReference type="ARBA" id="ARBA00022824"/>
    </source>
</evidence>
<feature type="repeat" description="WD" evidence="9">
    <location>
        <begin position="246"/>
        <end position="279"/>
    </location>
</feature>
<dbReference type="Pfam" id="PF00400">
    <property type="entry name" value="WD40"/>
    <property type="match status" value="2"/>
</dbReference>
<keyword evidence="13" id="KW-1185">Reference proteome</keyword>
<feature type="compositionally biased region" description="Polar residues" evidence="11">
    <location>
        <begin position="790"/>
        <end position="804"/>
    </location>
</feature>
<dbReference type="Proteomes" id="UP000299102">
    <property type="component" value="Unassembled WGS sequence"/>
</dbReference>
<dbReference type="PROSITE" id="PS50082">
    <property type="entry name" value="WD_REPEATS_2"/>
    <property type="match status" value="2"/>
</dbReference>
<dbReference type="GO" id="GO:0007029">
    <property type="term" value="P:endoplasmic reticulum organization"/>
    <property type="evidence" value="ECO:0007669"/>
    <property type="project" value="TreeGrafter"/>
</dbReference>
<dbReference type="GO" id="GO:0090110">
    <property type="term" value="P:COPII-coated vesicle cargo loading"/>
    <property type="evidence" value="ECO:0007669"/>
    <property type="project" value="TreeGrafter"/>
</dbReference>
<feature type="region of interest" description="Disordered" evidence="11">
    <location>
        <begin position="839"/>
        <end position="862"/>
    </location>
</feature>
<dbReference type="GO" id="GO:0003676">
    <property type="term" value="F:nucleic acid binding"/>
    <property type="evidence" value="ECO:0007669"/>
    <property type="project" value="InterPro"/>
</dbReference>
<dbReference type="PROSITE" id="PS00678">
    <property type="entry name" value="WD_REPEATS_1"/>
    <property type="match status" value="1"/>
</dbReference>
<evidence type="ECO:0000256" key="11">
    <source>
        <dbReference type="SAM" id="MobiDB-lite"/>
    </source>
</evidence>
<dbReference type="SMART" id="SM00320">
    <property type="entry name" value="WD40"/>
    <property type="match status" value="6"/>
</dbReference>
<dbReference type="InterPro" id="IPR019775">
    <property type="entry name" value="WD40_repeat_CS"/>
</dbReference>
<dbReference type="GO" id="GO:0070971">
    <property type="term" value="C:endoplasmic reticulum exit site"/>
    <property type="evidence" value="ECO:0007669"/>
    <property type="project" value="TreeGrafter"/>
</dbReference>
<keyword evidence="3" id="KW-0813">Transport</keyword>
<dbReference type="PROSITE" id="PS50294">
    <property type="entry name" value="WD_REPEATS_REGION"/>
    <property type="match status" value="1"/>
</dbReference>
<dbReference type="InterPro" id="IPR001680">
    <property type="entry name" value="WD40_rpt"/>
</dbReference>